<evidence type="ECO:0000313" key="2">
    <source>
        <dbReference type="Proteomes" id="UP000619244"/>
    </source>
</evidence>
<dbReference type="Pfam" id="PF12710">
    <property type="entry name" value="HAD"/>
    <property type="match status" value="1"/>
</dbReference>
<organism evidence="1 2">
    <name type="scientific">Streptomyces minutiscleroticus</name>
    <dbReference type="NCBI Taxonomy" id="68238"/>
    <lineage>
        <taxon>Bacteria</taxon>
        <taxon>Bacillati</taxon>
        <taxon>Actinomycetota</taxon>
        <taxon>Actinomycetes</taxon>
        <taxon>Kitasatosporales</taxon>
        <taxon>Streptomycetaceae</taxon>
        <taxon>Streptomyces</taxon>
    </lineage>
</organism>
<dbReference type="InterPro" id="IPR036412">
    <property type="entry name" value="HAD-like_sf"/>
</dbReference>
<evidence type="ECO:0000313" key="1">
    <source>
        <dbReference type="EMBL" id="GGX89996.1"/>
    </source>
</evidence>
<dbReference type="AlphaFoldDB" id="A0A918NRE7"/>
<dbReference type="RefSeq" id="WP_190192544.1">
    <property type="nucleotide sequence ID" value="NZ_BMVU01000027.1"/>
</dbReference>
<dbReference type="SFLD" id="SFLDG01129">
    <property type="entry name" value="C1.5:_HAD__Beta-PGM__Phosphata"/>
    <property type="match status" value="1"/>
</dbReference>
<protein>
    <submittedName>
        <fullName evidence="1">Haloacid dehalogenase</fullName>
    </submittedName>
</protein>
<dbReference type="GO" id="GO:0006281">
    <property type="term" value="P:DNA repair"/>
    <property type="evidence" value="ECO:0007669"/>
    <property type="project" value="TreeGrafter"/>
</dbReference>
<dbReference type="EMBL" id="BMVU01000027">
    <property type="protein sequence ID" value="GGX89996.1"/>
    <property type="molecule type" value="Genomic_DNA"/>
</dbReference>
<dbReference type="Gene3D" id="3.40.50.1000">
    <property type="entry name" value="HAD superfamily/HAD-like"/>
    <property type="match status" value="1"/>
</dbReference>
<name>A0A918NRE7_9ACTN</name>
<dbReference type="Proteomes" id="UP000619244">
    <property type="component" value="Unassembled WGS sequence"/>
</dbReference>
<dbReference type="GO" id="GO:0008967">
    <property type="term" value="F:phosphoglycolate phosphatase activity"/>
    <property type="evidence" value="ECO:0007669"/>
    <property type="project" value="TreeGrafter"/>
</dbReference>
<keyword evidence="2" id="KW-1185">Reference proteome</keyword>
<reference evidence="1" key="1">
    <citation type="journal article" date="2014" name="Int. J. Syst. Evol. Microbiol.">
        <title>Complete genome sequence of Corynebacterium casei LMG S-19264T (=DSM 44701T), isolated from a smear-ripened cheese.</title>
        <authorList>
            <consortium name="US DOE Joint Genome Institute (JGI-PGF)"/>
            <person name="Walter F."/>
            <person name="Albersmeier A."/>
            <person name="Kalinowski J."/>
            <person name="Ruckert C."/>
        </authorList>
    </citation>
    <scope>NUCLEOTIDE SEQUENCE</scope>
    <source>
        <strain evidence="1">JCM 4790</strain>
    </source>
</reference>
<dbReference type="Gene3D" id="1.10.150.240">
    <property type="entry name" value="Putative phosphatase, domain 2"/>
    <property type="match status" value="1"/>
</dbReference>
<dbReference type="PANTHER" id="PTHR43434:SF1">
    <property type="entry name" value="PHOSPHOGLYCOLATE PHOSPHATASE"/>
    <property type="match status" value="1"/>
</dbReference>
<proteinExistence type="predicted"/>
<dbReference type="InterPro" id="IPR023214">
    <property type="entry name" value="HAD_sf"/>
</dbReference>
<sequence>MRLVLWDIDHTLISTGGVGRAIFGDCFAAVTGRPMRRRSGVDGLTEPVIFRETCRLNGVAGDRALFEAFARCSARRHRLRAADLREHGHVLPGAAAALAALAARRDVVQGVVTGNTRAVARLKLEAFGLAGPIRFACGGYGDDHEERSALVDLAVRRSSAVLATPLWPSDDVVLVGDTVADVAAGRANKVRVLAVATGRTDESRLRAAGATRTVASLLDLVPLLRMVGADGGENVYGGARGPC</sequence>
<accession>A0A918NRE7</accession>
<dbReference type="PANTHER" id="PTHR43434">
    <property type="entry name" value="PHOSPHOGLYCOLATE PHOSPHATASE"/>
    <property type="match status" value="1"/>
</dbReference>
<gene>
    <name evidence="1" type="ORF">GCM10010358_50000</name>
</gene>
<dbReference type="SUPFAM" id="SSF56784">
    <property type="entry name" value="HAD-like"/>
    <property type="match status" value="1"/>
</dbReference>
<dbReference type="InterPro" id="IPR023198">
    <property type="entry name" value="PGP-like_dom2"/>
</dbReference>
<dbReference type="InterPro" id="IPR050155">
    <property type="entry name" value="HAD-like_hydrolase_sf"/>
</dbReference>
<comment type="caution">
    <text evidence="1">The sequence shown here is derived from an EMBL/GenBank/DDBJ whole genome shotgun (WGS) entry which is preliminary data.</text>
</comment>
<reference evidence="1" key="2">
    <citation type="submission" date="2020-09" db="EMBL/GenBank/DDBJ databases">
        <authorList>
            <person name="Sun Q."/>
            <person name="Ohkuma M."/>
        </authorList>
    </citation>
    <scope>NUCLEOTIDE SEQUENCE</scope>
    <source>
        <strain evidence="1">JCM 4790</strain>
    </source>
</reference>
<dbReference type="SFLD" id="SFLDS00003">
    <property type="entry name" value="Haloacid_Dehalogenase"/>
    <property type="match status" value="1"/>
</dbReference>